<feature type="transmembrane region" description="Helical" evidence="1">
    <location>
        <begin position="12"/>
        <end position="35"/>
    </location>
</feature>
<name>A0A5M9JS59_MONFR</name>
<accession>A0A5M9JS59</accession>
<evidence type="ECO:0000313" key="3">
    <source>
        <dbReference type="Proteomes" id="UP000322873"/>
    </source>
</evidence>
<comment type="caution">
    <text evidence="2">The sequence shown here is derived from an EMBL/GenBank/DDBJ whole genome shotgun (WGS) entry which is preliminary data.</text>
</comment>
<reference evidence="2 3" key="1">
    <citation type="submission" date="2019-06" db="EMBL/GenBank/DDBJ databases">
        <title>Genome Sequence of the Brown Rot Fungal Pathogen Monilinia fructicola.</title>
        <authorList>
            <person name="De Miccolis Angelini R.M."/>
            <person name="Landi L."/>
            <person name="Abate D."/>
            <person name="Pollastro S."/>
            <person name="Romanazzi G."/>
            <person name="Faretra F."/>
        </authorList>
    </citation>
    <scope>NUCLEOTIDE SEQUENCE [LARGE SCALE GENOMIC DNA]</scope>
    <source>
        <strain evidence="2 3">Mfrc123</strain>
    </source>
</reference>
<keyword evidence="1" id="KW-0812">Transmembrane</keyword>
<dbReference type="Proteomes" id="UP000322873">
    <property type="component" value="Unassembled WGS sequence"/>
</dbReference>
<dbReference type="AlphaFoldDB" id="A0A5M9JS59"/>
<dbReference type="EMBL" id="VICG01000006">
    <property type="protein sequence ID" value="KAA8571243.1"/>
    <property type="molecule type" value="Genomic_DNA"/>
</dbReference>
<gene>
    <name evidence="2" type="ORF">EYC84_000575</name>
</gene>
<sequence>MEVGGHGSWCLVSFVLCLVSCVLCLVSCRVVSFVASRGFPRCRWMPGEVSSINETAVPIQLRWIGGRNGSINQSINQSKDR</sequence>
<keyword evidence="3" id="KW-1185">Reference proteome</keyword>
<proteinExistence type="predicted"/>
<keyword evidence="1" id="KW-1133">Transmembrane helix</keyword>
<protein>
    <submittedName>
        <fullName evidence="2">Uncharacterized protein</fullName>
    </submittedName>
</protein>
<evidence type="ECO:0000256" key="1">
    <source>
        <dbReference type="SAM" id="Phobius"/>
    </source>
</evidence>
<keyword evidence="1" id="KW-0472">Membrane</keyword>
<evidence type="ECO:0000313" key="2">
    <source>
        <dbReference type="EMBL" id="KAA8571243.1"/>
    </source>
</evidence>
<organism evidence="2 3">
    <name type="scientific">Monilinia fructicola</name>
    <name type="common">Brown rot fungus</name>
    <name type="synonym">Ciboria fructicola</name>
    <dbReference type="NCBI Taxonomy" id="38448"/>
    <lineage>
        <taxon>Eukaryota</taxon>
        <taxon>Fungi</taxon>
        <taxon>Dikarya</taxon>
        <taxon>Ascomycota</taxon>
        <taxon>Pezizomycotina</taxon>
        <taxon>Leotiomycetes</taxon>
        <taxon>Helotiales</taxon>
        <taxon>Sclerotiniaceae</taxon>
        <taxon>Monilinia</taxon>
    </lineage>
</organism>